<evidence type="ECO:0000256" key="6">
    <source>
        <dbReference type="ARBA" id="ARBA00023163"/>
    </source>
</evidence>
<dbReference type="GO" id="GO:0005737">
    <property type="term" value="C:cytoplasm"/>
    <property type="evidence" value="ECO:0007669"/>
    <property type="project" value="UniProtKB-SubCell"/>
</dbReference>
<keyword evidence="6 7" id="KW-0804">Transcription</keyword>
<keyword evidence="7" id="KW-0678">Repressor</keyword>
<accession>A0A926DX50</accession>
<dbReference type="Proteomes" id="UP000653127">
    <property type="component" value="Unassembled WGS sequence"/>
</dbReference>
<proteinExistence type="inferred from homology"/>
<dbReference type="GO" id="GO:1900079">
    <property type="term" value="P:regulation of arginine biosynthetic process"/>
    <property type="evidence" value="ECO:0007669"/>
    <property type="project" value="UniProtKB-UniRule"/>
</dbReference>
<sequence length="153" mass="17303">MKSKRHEKILELILENVVETQEDLMRLLREAGYPITQATVSRDIKELRLTKTLSPDGRYRYTFAAAERAPASDITTRFRTIFGQVVDSVDYAGHMVVVKCHTGMANAACEALDQMNFESIVGTLAGDNTFFILARTEEIARKLSQELQTYLAR</sequence>
<evidence type="ECO:0000256" key="8">
    <source>
        <dbReference type="NCBIfam" id="TIGR01529"/>
    </source>
</evidence>
<evidence type="ECO:0000256" key="4">
    <source>
        <dbReference type="ARBA" id="ARBA00023015"/>
    </source>
</evidence>
<dbReference type="GO" id="GO:0006526">
    <property type="term" value="P:L-arginine biosynthetic process"/>
    <property type="evidence" value="ECO:0007669"/>
    <property type="project" value="UniProtKB-KW"/>
</dbReference>
<evidence type="ECO:0000256" key="5">
    <source>
        <dbReference type="ARBA" id="ARBA00023125"/>
    </source>
</evidence>
<dbReference type="AlphaFoldDB" id="A0A926DX50"/>
<dbReference type="InterPro" id="IPR036390">
    <property type="entry name" value="WH_DNA-bd_sf"/>
</dbReference>
<dbReference type="InterPro" id="IPR020899">
    <property type="entry name" value="Arg_repress_C"/>
</dbReference>
<comment type="subcellular location">
    <subcellularLocation>
        <location evidence="1 7">Cytoplasm</location>
    </subcellularLocation>
</comment>
<keyword evidence="7" id="KW-0055">Arginine biosynthesis</keyword>
<dbReference type="PANTHER" id="PTHR34471:SF1">
    <property type="entry name" value="ARGININE REPRESSOR"/>
    <property type="match status" value="1"/>
</dbReference>
<dbReference type="Pfam" id="PF01316">
    <property type="entry name" value="Arg_repressor"/>
    <property type="match status" value="1"/>
</dbReference>
<protein>
    <recommendedName>
        <fullName evidence="7 8">Arginine repressor</fullName>
    </recommendedName>
</protein>
<keyword evidence="5 7" id="KW-0238">DNA-binding</keyword>
<comment type="caution">
    <text evidence="11">The sequence shown here is derived from an EMBL/GenBank/DDBJ whole genome shotgun (WGS) entry which is preliminary data.</text>
</comment>
<evidence type="ECO:0000259" key="10">
    <source>
        <dbReference type="Pfam" id="PF02863"/>
    </source>
</evidence>
<dbReference type="SUPFAM" id="SSF46785">
    <property type="entry name" value="Winged helix' DNA-binding domain"/>
    <property type="match status" value="1"/>
</dbReference>
<feature type="domain" description="Arginine repressor DNA-binding" evidence="9">
    <location>
        <begin position="2"/>
        <end position="66"/>
    </location>
</feature>
<dbReference type="SUPFAM" id="SSF55252">
    <property type="entry name" value="C-terminal domain of arginine repressor"/>
    <property type="match status" value="1"/>
</dbReference>
<dbReference type="EMBL" id="JACRST010000001">
    <property type="protein sequence ID" value="MBC8545472.1"/>
    <property type="molecule type" value="Genomic_DNA"/>
</dbReference>
<organism evidence="11 12">
    <name type="scientific">Ligaoa zhengdingensis</name>
    <dbReference type="NCBI Taxonomy" id="2763658"/>
    <lineage>
        <taxon>Bacteria</taxon>
        <taxon>Bacillati</taxon>
        <taxon>Bacillota</taxon>
        <taxon>Clostridia</taxon>
        <taxon>Eubacteriales</taxon>
        <taxon>Oscillospiraceae</taxon>
        <taxon>Ligaoa</taxon>
    </lineage>
</organism>
<gene>
    <name evidence="7 11" type="primary">argR</name>
    <name evidence="11" type="ORF">H8711_00780</name>
</gene>
<dbReference type="GO" id="GO:0003700">
    <property type="term" value="F:DNA-binding transcription factor activity"/>
    <property type="evidence" value="ECO:0007669"/>
    <property type="project" value="UniProtKB-UniRule"/>
</dbReference>
<evidence type="ECO:0000256" key="3">
    <source>
        <dbReference type="ARBA" id="ARBA00022490"/>
    </source>
</evidence>
<dbReference type="InterPro" id="IPR036251">
    <property type="entry name" value="Arg_repress_C_sf"/>
</dbReference>
<dbReference type="RefSeq" id="WP_249281625.1">
    <property type="nucleotide sequence ID" value="NZ_JACRST010000001.1"/>
</dbReference>
<keyword evidence="3 7" id="KW-0963">Cytoplasm</keyword>
<dbReference type="Gene3D" id="3.30.1360.40">
    <property type="match status" value="1"/>
</dbReference>
<keyword evidence="7" id="KW-0028">Amino-acid biosynthesis</keyword>
<dbReference type="Gene3D" id="1.10.10.10">
    <property type="entry name" value="Winged helix-like DNA-binding domain superfamily/Winged helix DNA-binding domain"/>
    <property type="match status" value="1"/>
</dbReference>
<dbReference type="GO" id="GO:0051259">
    <property type="term" value="P:protein complex oligomerization"/>
    <property type="evidence" value="ECO:0007669"/>
    <property type="project" value="InterPro"/>
</dbReference>
<keyword evidence="4 7" id="KW-0805">Transcription regulation</keyword>
<dbReference type="InterPro" id="IPR001669">
    <property type="entry name" value="Arg_repress"/>
</dbReference>
<evidence type="ECO:0000259" key="9">
    <source>
        <dbReference type="Pfam" id="PF01316"/>
    </source>
</evidence>
<evidence type="ECO:0000313" key="12">
    <source>
        <dbReference type="Proteomes" id="UP000653127"/>
    </source>
</evidence>
<evidence type="ECO:0000256" key="1">
    <source>
        <dbReference type="ARBA" id="ARBA00004496"/>
    </source>
</evidence>
<comment type="function">
    <text evidence="7">Regulates arginine biosynthesis genes.</text>
</comment>
<comment type="similarity">
    <text evidence="2 7">Belongs to the ArgR family.</text>
</comment>
<dbReference type="PRINTS" id="PR01467">
    <property type="entry name" value="ARGREPRESSOR"/>
</dbReference>
<reference evidence="11" key="1">
    <citation type="submission" date="2020-08" db="EMBL/GenBank/DDBJ databases">
        <title>Genome public.</title>
        <authorList>
            <person name="Liu C."/>
            <person name="Sun Q."/>
        </authorList>
    </citation>
    <scope>NUCLEOTIDE SEQUENCE</scope>
    <source>
        <strain evidence="11">NSJ-31</strain>
    </source>
</reference>
<name>A0A926DX50_9FIRM</name>
<evidence type="ECO:0000256" key="7">
    <source>
        <dbReference type="HAMAP-Rule" id="MF_00173"/>
    </source>
</evidence>
<keyword evidence="12" id="KW-1185">Reference proteome</keyword>
<dbReference type="GO" id="GO:0034618">
    <property type="term" value="F:arginine binding"/>
    <property type="evidence" value="ECO:0007669"/>
    <property type="project" value="InterPro"/>
</dbReference>
<evidence type="ECO:0000256" key="2">
    <source>
        <dbReference type="ARBA" id="ARBA00008316"/>
    </source>
</evidence>
<dbReference type="GO" id="GO:0003677">
    <property type="term" value="F:DNA binding"/>
    <property type="evidence" value="ECO:0007669"/>
    <property type="project" value="UniProtKB-KW"/>
</dbReference>
<comment type="pathway">
    <text evidence="7">Amino-acid biosynthesis; L-arginine biosynthesis [regulation].</text>
</comment>
<evidence type="ECO:0000313" key="11">
    <source>
        <dbReference type="EMBL" id="MBC8545472.1"/>
    </source>
</evidence>
<dbReference type="InterPro" id="IPR036388">
    <property type="entry name" value="WH-like_DNA-bd_sf"/>
</dbReference>
<dbReference type="InterPro" id="IPR020900">
    <property type="entry name" value="Arg_repress_DNA-bd"/>
</dbReference>
<dbReference type="PANTHER" id="PTHR34471">
    <property type="entry name" value="ARGININE REPRESSOR"/>
    <property type="match status" value="1"/>
</dbReference>
<dbReference type="NCBIfam" id="TIGR01529">
    <property type="entry name" value="argR_whole"/>
    <property type="match status" value="1"/>
</dbReference>
<dbReference type="HAMAP" id="MF_00173">
    <property type="entry name" value="Arg_repressor"/>
    <property type="match status" value="1"/>
</dbReference>
<feature type="domain" description="Arginine repressor C-terminal" evidence="10">
    <location>
        <begin position="84"/>
        <end position="148"/>
    </location>
</feature>
<dbReference type="Pfam" id="PF02863">
    <property type="entry name" value="Arg_repressor_C"/>
    <property type="match status" value="1"/>
</dbReference>